<dbReference type="PROSITE" id="PS51897">
    <property type="entry name" value="ANNEXIN_2"/>
    <property type="match status" value="4"/>
</dbReference>
<evidence type="ECO:0000256" key="1">
    <source>
        <dbReference type="ARBA" id="ARBA00007831"/>
    </source>
</evidence>
<dbReference type="FunFam" id="1.10.220.10:FF:000002">
    <property type="entry name" value="Annexin"/>
    <property type="match status" value="1"/>
</dbReference>
<dbReference type="PROSITE" id="PS00223">
    <property type="entry name" value="ANNEXIN_1"/>
    <property type="match status" value="2"/>
</dbReference>
<reference evidence="7" key="1">
    <citation type="submission" date="2018-07" db="EMBL/GenBank/DDBJ databases">
        <authorList>
            <person name="Quirk P.G."/>
            <person name="Krulwich T.A."/>
        </authorList>
    </citation>
    <scope>NUCLEOTIDE SEQUENCE</scope>
</reference>
<dbReference type="OMA" id="EFHMAAN"/>
<dbReference type="InterPro" id="IPR001464">
    <property type="entry name" value="Annexin"/>
</dbReference>
<name>A0A336M9R0_CULSO</name>
<dbReference type="SUPFAM" id="SSF47874">
    <property type="entry name" value="Annexin"/>
    <property type="match status" value="1"/>
</dbReference>
<evidence type="ECO:0000256" key="6">
    <source>
        <dbReference type="RuleBase" id="RU003540"/>
    </source>
</evidence>
<dbReference type="Pfam" id="PF00191">
    <property type="entry name" value="Annexin"/>
    <property type="match status" value="4"/>
</dbReference>
<protein>
    <recommendedName>
        <fullName evidence="6">Annexin</fullName>
    </recommendedName>
</protein>
<dbReference type="GO" id="GO:0005634">
    <property type="term" value="C:nucleus"/>
    <property type="evidence" value="ECO:0007669"/>
    <property type="project" value="TreeGrafter"/>
</dbReference>
<dbReference type="GO" id="GO:0012506">
    <property type="term" value="C:vesicle membrane"/>
    <property type="evidence" value="ECO:0007669"/>
    <property type="project" value="TreeGrafter"/>
</dbReference>
<dbReference type="EMBL" id="UFQT01000283">
    <property type="protein sequence ID" value="SSX22768.1"/>
    <property type="molecule type" value="Genomic_DNA"/>
</dbReference>
<dbReference type="InterPro" id="IPR037104">
    <property type="entry name" value="Annexin_sf"/>
</dbReference>
<proteinExistence type="inferred from homology"/>
<dbReference type="SMART" id="SM00335">
    <property type="entry name" value="ANX"/>
    <property type="match status" value="4"/>
</dbReference>
<evidence type="ECO:0000256" key="3">
    <source>
        <dbReference type="ARBA" id="ARBA00022837"/>
    </source>
</evidence>
<dbReference type="FunFam" id="1.10.220.10:FF:000001">
    <property type="entry name" value="Annexin"/>
    <property type="match status" value="1"/>
</dbReference>
<evidence type="ECO:0000256" key="4">
    <source>
        <dbReference type="ARBA" id="ARBA00023216"/>
    </source>
</evidence>
<evidence type="ECO:0000313" key="7">
    <source>
        <dbReference type="EMBL" id="SSX22768.1"/>
    </source>
</evidence>
<dbReference type="GO" id="GO:0005737">
    <property type="term" value="C:cytoplasm"/>
    <property type="evidence" value="ECO:0007669"/>
    <property type="project" value="TreeGrafter"/>
</dbReference>
<dbReference type="PANTHER" id="PTHR10502:SF177">
    <property type="entry name" value="ANNEXIN B10"/>
    <property type="match status" value="1"/>
</dbReference>
<dbReference type="GO" id="GO:0005509">
    <property type="term" value="F:calcium ion binding"/>
    <property type="evidence" value="ECO:0007669"/>
    <property type="project" value="InterPro"/>
</dbReference>
<dbReference type="FunFam" id="1.10.220.10:FF:000004">
    <property type="entry name" value="Annexin"/>
    <property type="match status" value="1"/>
</dbReference>
<dbReference type="VEuPathDB" id="VectorBase:CSON007499"/>
<organism evidence="7">
    <name type="scientific">Culicoides sonorensis</name>
    <name type="common">Biting midge</name>
    <dbReference type="NCBI Taxonomy" id="179676"/>
    <lineage>
        <taxon>Eukaryota</taxon>
        <taxon>Metazoa</taxon>
        <taxon>Ecdysozoa</taxon>
        <taxon>Arthropoda</taxon>
        <taxon>Hexapoda</taxon>
        <taxon>Insecta</taxon>
        <taxon>Pterygota</taxon>
        <taxon>Neoptera</taxon>
        <taxon>Endopterygota</taxon>
        <taxon>Diptera</taxon>
        <taxon>Nematocera</taxon>
        <taxon>Chironomoidea</taxon>
        <taxon>Ceratopogonidae</taxon>
        <taxon>Ceratopogoninae</taxon>
        <taxon>Culicoides</taxon>
        <taxon>Monoculicoides</taxon>
    </lineage>
</organism>
<keyword evidence="4 6" id="KW-0041">Annexin</keyword>
<dbReference type="InterPro" id="IPR018502">
    <property type="entry name" value="Annexin_repeat"/>
</dbReference>
<keyword evidence="5 6" id="KW-0111">Calcium/phospholipid-binding</keyword>
<dbReference type="AlphaFoldDB" id="A0A336M9R0"/>
<dbReference type="PANTHER" id="PTHR10502">
    <property type="entry name" value="ANNEXIN"/>
    <property type="match status" value="1"/>
</dbReference>
<dbReference type="GO" id="GO:0005886">
    <property type="term" value="C:plasma membrane"/>
    <property type="evidence" value="ECO:0007669"/>
    <property type="project" value="TreeGrafter"/>
</dbReference>
<evidence type="ECO:0000256" key="2">
    <source>
        <dbReference type="ARBA" id="ARBA00022737"/>
    </source>
</evidence>
<comment type="domain">
    <text evidence="6">A pair of annexin repeats may form one binding site for calcium and phospholipid.</text>
</comment>
<keyword evidence="2 6" id="KW-0677">Repeat</keyword>
<evidence type="ECO:0000256" key="5">
    <source>
        <dbReference type="ARBA" id="ARBA00023302"/>
    </source>
</evidence>
<sequence length="319" mass="35369">MDYDYEPTVVPFPGFNASEDAAVLRGAMKGFGTDEQTIIDLLCSRSNQQRQEIAQAFKNELGRDVIDDLKSELGGKFEDVIVALMLTPDEYLCKQLHKAMEGMGTEESTLIEILCPKSNEEVHTLVAKYEEMYDRPLAEHLCSEVSGHFRRLMTLIITGVRDPAGSVDPDKAREQAEQLYEAGEGKLGTDEEVFNRIFAHASFAQLRLVFEEYKNITGRTIEQALNDEIGGELAEALGAIVECVQSPPAYFANRLHKAMAGAGTDDVTLIRIIVSRAEIDLGTIKQEYERIYNKTLFSAVSNETSGDYKKALVALLGEA</sequence>
<dbReference type="FunFam" id="1.10.220.10:FF:000010">
    <property type="entry name" value="Annexin"/>
    <property type="match status" value="1"/>
</dbReference>
<dbReference type="Gene3D" id="1.10.220.10">
    <property type="entry name" value="Annexin"/>
    <property type="match status" value="4"/>
</dbReference>
<accession>A0A336M9R0</accession>
<dbReference type="GO" id="GO:0005544">
    <property type="term" value="F:calcium-dependent phospholipid binding"/>
    <property type="evidence" value="ECO:0007669"/>
    <property type="project" value="UniProtKB-KW"/>
</dbReference>
<comment type="similarity">
    <text evidence="1 6">Belongs to the annexin family.</text>
</comment>
<gene>
    <name evidence="7" type="primary">CSON007499</name>
</gene>
<dbReference type="PRINTS" id="PR00196">
    <property type="entry name" value="ANNEXIN"/>
</dbReference>
<keyword evidence="3 6" id="KW-0106">Calcium</keyword>
<dbReference type="GO" id="GO:0001786">
    <property type="term" value="F:phosphatidylserine binding"/>
    <property type="evidence" value="ECO:0007669"/>
    <property type="project" value="TreeGrafter"/>
</dbReference>
<dbReference type="InterPro" id="IPR018252">
    <property type="entry name" value="Annexin_repeat_CS"/>
</dbReference>